<keyword evidence="6" id="KW-1185">Reference proteome</keyword>
<reference evidence="5 6" key="1">
    <citation type="submission" date="2014-03" db="EMBL/GenBank/DDBJ databases">
        <title>Genome of Haematobacter massiliensis CCUG 47968.</title>
        <authorList>
            <person name="Wang D."/>
            <person name="Wang G."/>
        </authorList>
    </citation>
    <scope>NUCLEOTIDE SEQUENCE [LARGE SCALE GENOMIC DNA]</scope>
    <source>
        <strain evidence="5 6">CCUG 47968</strain>
    </source>
</reference>
<comment type="caution">
    <text evidence="5">The sequence shown here is derived from an EMBL/GenBank/DDBJ whole genome shotgun (WGS) entry which is preliminary data.</text>
</comment>
<sequence length="170" mass="18365">MILREATPADLPRLAEIYNDILATTDAIWNDAPVDAENRAQWLAARRTQGYPVLVAEEEGCVLGYASFGDFRPFSGYRLTVEHSVHLAAEARGRGVGRALMQALIDAARASGKHVMVGAIGASNAASIALHEKLGFTHVGMMPEVGVRQGRWLDLVLMQLRLDAASAQGR</sequence>
<organism evidence="5 6">
    <name type="scientific">Haematobacter massiliensis</name>
    <dbReference type="NCBI Taxonomy" id="195105"/>
    <lineage>
        <taxon>Bacteria</taxon>
        <taxon>Pseudomonadati</taxon>
        <taxon>Pseudomonadota</taxon>
        <taxon>Alphaproteobacteria</taxon>
        <taxon>Rhodobacterales</taxon>
        <taxon>Paracoccaceae</taxon>
        <taxon>Haematobacter</taxon>
    </lineage>
</organism>
<protein>
    <submittedName>
        <fullName evidence="5">Acetyltransferase</fullName>
    </submittedName>
</protein>
<dbReference type="PROSITE" id="PS51186">
    <property type="entry name" value="GNAT"/>
    <property type="match status" value="1"/>
</dbReference>
<dbReference type="EMBL" id="JGYG01000020">
    <property type="protein sequence ID" value="KFI25977.1"/>
    <property type="molecule type" value="Genomic_DNA"/>
</dbReference>
<name>A0A086XVC7_9RHOB</name>
<proteinExistence type="predicted"/>
<comment type="catalytic activity">
    <reaction evidence="4">
        <text>L-methionine sulfone + acetyl-CoA = N-acetyl-L-methionine sulfone + CoA + H(+)</text>
        <dbReference type="Rhea" id="RHEA:47656"/>
        <dbReference type="ChEBI" id="CHEBI:15378"/>
        <dbReference type="ChEBI" id="CHEBI:57287"/>
        <dbReference type="ChEBI" id="CHEBI:57288"/>
        <dbReference type="ChEBI" id="CHEBI:87824"/>
        <dbReference type="ChEBI" id="CHEBI:87825"/>
    </reaction>
</comment>
<evidence type="ECO:0000313" key="6">
    <source>
        <dbReference type="Proteomes" id="UP000028826"/>
    </source>
</evidence>
<dbReference type="InterPro" id="IPR000182">
    <property type="entry name" value="GNAT_dom"/>
</dbReference>
<gene>
    <name evidence="5" type="ORF">CN97_07505</name>
</gene>
<dbReference type="PANTHER" id="PTHR43072">
    <property type="entry name" value="N-ACETYLTRANSFERASE"/>
    <property type="match status" value="1"/>
</dbReference>
<dbReference type="SUPFAM" id="SSF55729">
    <property type="entry name" value="Acyl-CoA N-acyltransferases (Nat)"/>
    <property type="match status" value="1"/>
</dbReference>
<comment type="catalytic activity">
    <reaction evidence="3">
        <text>L-methionine sulfoximine + acetyl-CoA = N-acetyl-L-methionine sulfoximine + CoA + H(+)</text>
        <dbReference type="Rhea" id="RHEA:47660"/>
        <dbReference type="ChEBI" id="CHEBI:15378"/>
        <dbReference type="ChEBI" id="CHEBI:57287"/>
        <dbReference type="ChEBI" id="CHEBI:57288"/>
        <dbReference type="ChEBI" id="CHEBI:87826"/>
        <dbReference type="ChEBI" id="CHEBI:87827"/>
    </reaction>
</comment>
<evidence type="ECO:0000256" key="4">
    <source>
        <dbReference type="ARBA" id="ARBA00051334"/>
    </source>
</evidence>
<dbReference type="Gene3D" id="3.40.630.30">
    <property type="match status" value="1"/>
</dbReference>
<dbReference type="eggNOG" id="COG1247">
    <property type="taxonomic scope" value="Bacteria"/>
</dbReference>
<dbReference type="STRING" id="195105.CN97_07505"/>
<evidence type="ECO:0000256" key="3">
    <source>
        <dbReference type="ARBA" id="ARBA00050603"/>
    </source>
</evidence>
<dbReference type="InterPro" id="IPR016181">
    <property type="entry name" value="Acyl_CoA_acyltransferase"/>
</dbReference>
<keyword evidence="2" id="KW-0012">Acyltransferase</keyword>
<evidence type="ECO:0000256" key="2">
    <source>
        <dbReference type="ARBA" id="ARBA00023315"/>
    </source>
</evidence>
<dbReference type="RefSeq" id="WP_035714515.1">
    <property type="nucleotide sequence ID" value="NZ_CAMIFG010000063.1"/>
</dbReference>
<keyword evidence="1 5" id="KW-0808">Transferase</keyword>
<accession>A0A086XVC7</accession>
<dbReference type="AlphaFoldDB" id="A0A086XVC7"/>
<dbReference type="CDD" id="cd04301">
    <property type="entry name" value="NAT_SF"/>
    <property type="match status" value="1"/>
</dbReference>
<evidence type="ECO:0000256" key="1">
    <source>
        <dbReference type="ARBA" id="ARBA00022679"/>
    </source>
</evidence>
<dbReference type="PANTHER" id="PTHR43072:SF23">
    <property type="entry name" value="UPF0039 PROTEIN C11D3.02C"/>
    <property type="match status" value="1"/>
</dbReference>
<dbReference type="Proteomes" id="UP000028826">
    <property type="component" value="Unassembled WGS sequence"/>
</dbReference>
<dbReference type="Pfam" id="PF00583">
    <property type="entry name" value="Acetyltransf_1"/>
    <property type="match status" value="1"/>
</dbReference>
<dbReference type="FunFam" id="3.40.630.30:FF:000026">
    <property type="entry name" value="Phosphinothricin acetyltransferase"/>
    <property type="match status" value="1"/>
</dbReference>
<dbReference type="OrthoDB" id="5459937at2"/>
<dbReference type="GO" id="GO:0016747">
    <property type="term" value="F:acyltransferase activity, transferring groups other than amino-acyl groups"/>
    <property type="evidence" value="ECO:0007669"/>
    <property type="project" value="InterPro"/>
</dbReference>
<evidence type="ECO:0000313" key="5">
    <source>
        <dbReference type="EMBL" id="KFI25977.1"/>
    </source>
</evidence>